<dbReference type="InterPro" id="IPR013686">
    <property type="entry name" value="Polypept-transport_assoc_ShlB"/>
</dbReference>
<keyword evidence="5" id="KW-0812">Transmembrane</keyword>
<dbReference type="Gene3D" id="2.40.160.50">
    <property type="entry name" value="membrane protein fhac: a member of the omp85/tpsb transporter family"/>
    <property type="match status" value="1"/>
</dbReference>
<evidence type="ECO:0000313" key="12">
    <source>
        <dbReference type="Proteomes" id="UP000308508"/>
    </source>
</evidence>
<evidence type="ECO:0000256" key="5">
    <source>
        <dbReference type="ARBA" id="ARBA00022692"/>
    </source>
</evidence>
<reference evidence="11 12" key="1">
    <citation type="submission" date="2019-04" db="EMBL/GenBank/DDBJ databases">
        <authorList>
            <person name="Grouzdev D.S."/>
            <person name="Nazina T.N."/>
        </authorList>
    </citation>
    <scope>NUCLEOTIDE SEQUENCE [LARGE SCALE GENOMIC DNA]</scope>
    <source>
        <strain evidence="11 12">SHC 3-19</strain>
    </source>
</reference>
<dbReference type="InterPro" id="IPR005565">
    <property type="entry name" value="Hemolysn_activator_HlyB_C"/>
</dbReference>
<feature type="domain" description="POTRA" evidence="10">
    <location>
        <begin position="59"/>
        <end position="134"/>
    </location>
</feature>
<keyword evidence="8" id="KW-0998">Cell outer membrane</keyword>
<dbReference type="Gene3D" id="3.10.20.310">
    <property type="entry name" value="membrane protein fhac"/>
    <property type="match status" value="1"/>
</dbReference>
<dbReference type="STRING" id="1123377.GCA_000423885_01020"/>
<dbReference type="Proteomes" id="UP000308508">
    <property type="component" value="Unassembled WGS sequence"/>
</dbReference>
<keyword evidence="9" id="KW-0732">Signal</keyword>
<dbReference type="AlphaFoldDB" id="A0A5R9PBA3"/>
<dbReference type="GO" id="GO:0009279">
    <property type="term" value="C:cell outer membrane"/>
    <property type="evidence" value="ECO:0007669"/>
    <property type="project" value="UniProtKB-SubCell"/>
</dbReference>
<dbReference type="EMBL" id="SROY01000007">
    <property type="protein sequence ID" value="TLX20811.1"/>
    <property type="molecule type" value="Genomic_DNA"/>
</dbReference>
<evidence type="ECO:0000313" key="11">
    <source>
        <dbReference type="EMBL" id="TLX20811.1"/>
    </source>
</evidence>
<evidence type="ECO:0000256" key="6">
    <source>
        <dbReference type="ARBA" id="ARBA00022927"/>
    </source>
</evidence>
<dbReference type="InterPro" id="IPR034746">
    <property type="entry name" value="POTRA"/>
</dbReference>
<dbReference type="PROSITE" id="PS51779">
    <property type="entry name" value="POTRA"/>
    <property type="match status" value="1"/>
</dbReference>
<evidence type="ECO:0000256" key="7">
    <source>
        <dbReference type="ARBA" id="ARBA00023136"/>
    </source>
</evidence>
<dbReference type="PANTHER" id="PTHR34597">
    <property type="entry name" value="SLR1661 PROTEIN"/>
    <property type="match status" value="1"/>
</dbReference>
<dbReference type="PROSITE" id="PS51318">
    <property type="entry name" value="TAT"/>
    <property type="match status" value="1"/>
</dbReference>
<dbReference type="Pfam" id="PF03865">
    <property type="entry name" value="ShlB"/>
    <property type="match status" value="1"/>
</dbReference>
<evidence type="ECO:0000256" key="9">
    <source>
        <dbReference type="SAM" id="SignalP"/>
    </source>
</evidence>
<evidence type="ECO:0000259" key="10">
    <source>
        <dbReference type="PROSITE" id="PS51779"/>
    </source>
</evidence>
<organism evidence="11 12">
    <name type="scientific">Thermomonas fusca</name>
    <dbReference type="NCBI Taxonomy" id="215690"/>
    <lineage>
        <taxon>Bacteria</taxon>
        <taxon>Pseudomonadati</taxon>
        <taxon>Pseudomonadota</taxon>
        <taxon>Gammaproteobacteria</taxon>
        <taxon>Lysobacterales</taxon>
        <taxon>Lysobacteraceae</taxon>
        <taxon>Thermomonas</taxon>
    </lineage>
</organism>
<dbReference type="InterPro" id="IPR051544">
    <property type="entry name" value="TPS_OM_transporter"/>
</dbReference>
<dbReference type="PANTHER" id="PTHR34597:SF1">
    <property type="entry name" value="HEME_HEMOPEXIN TRANSPORTER PROTEIN HUXB"/>
    <property type="match status" value="1"/>
</dbReference>
<keyword evidence="3" id="KW-0813">Transport</keyword>
<keyword evidence="6" id="KW-0653">Protein transport</keyword>
<sequence length="551" mass="59785">MKMDTRIARRRNLLAGALLLACAPLAQAADEVAEGQSTPPQQAQALPEPQMAAQAQASFVLQAVEFVGVSGVPESELQAAVADRIGQQVTLQDLEQLAAKATAVYRDHGYALVQVFVPVQEVVDGRVRLNVVEGALGQVSIDIAPGAPIRQERVARTLAILSPGQPLNNRDYERAMLLLSDLPGIKPQSAITVGAASGASDLTVQVGARDRINYGLELDNFGTRDSGRLRLTGSLRWASPFERGDNLDLRVMAAEGMHTAFGRISYESPVGYSGLRLGGGLARVQYELGGPFAALQPTGVGEVADLSFSYPLIRQRGTNLFLRGGFDDKRLTDRFEAVGYQTRKRIHGATLGVSLERRDRWAGGGYTSLNVQAYHGRLDIRDAMGELFDRPPFGYGTEGSFSKFSLQFARLQYLAPKLSLFVGGGLQRASKNLDTYEKLSLGGPKAVRAYATGEVLVDDGWLATMELRFALRPDTTLFAFVDAARGDQFHDPRPFDGDLSRSLRGHGLGFNWSKPGNVTVNLSVAWRDTEAGVTDGGDRNPRVYWSIQKAF</sequence>
<comment type="caution">
    <text evidence="11">The sequence shown here is derived from an EMBL/GenBank/DDBJ whole genome shotgun (WGS) entry which is preliminary data.</text>
</comment>
<accession>A0A5R9PBA3</accession>
<evidence type="ECO:0000256" key="4">
    <source>
        <dbReference type="ARBA" id="ARBA00022452"/>
    </source>
</evidence>
<keyword evidence="7" id="KW-0472">Membrane</keyword>
<keyword evidence="12" id="KW-1185">Reference proteome</keyword>
<feature type="chain" id="PRO_5024307034" evidence="9">
    <location>
        <begin position="29"/>
        <end position="551"/>
    </location>
</feature>
<dbReference type="PROSITE" id="PS51257">
    <property type="entry name" value="PROKAR_LIPOPROTEIN"/>
    <property type="match status" value="1"/>
</dbReference>
<name>A0A5R9PBA3_9GAMM</name>
<dbReference type="GO" id="GO:0098046">
    <property type="term" value="C:type V protein secretion system complex"/>
    <property type="evidence" value="ECO:0007669"/>
    <property type="project" value="TreeGrafter"/>
</dbReference>
<gene>
    <name evidence="11" type="ORF">E5S66_12540</name>
</gene>
<dbReference type="Pfam" id="PF08479">
    <property type="entry name" value="POTRA_2"/>
    <property type="match status" value="1"/>
</dbReference>
<evidence type="ECO:0000256" key="1">
    <source>
        <dbReference type="ARBA" id="ARBA00004442"/>
    </source>
</evidence>
<comment type="similarity">
    <text evidence="2">Belongs to the TPS (TC 1.B.20) family.</text>
</comment>
<feature type="signal peptide" evidence="9">
    <location>
        <begin position="1"/>
        <end position="28"/>
    </location>
</feature>
<dbReference type="GO" id="GO:0008320">
    <property type="term" value="F:protein transmembrane transporter activity"/>
    <property type="evidence" value="ECO:0007669"/>
    <property type="project" value="TreeGrafter"/>
</dbReference>
<dbReference type="RefSeq" id="WP_138349764.1">
    <property type="nucleotide sequence ID" value="NZ_SROY01000007.1"/>
</dbReference>
<dbReference type="GO" id="GO:0046819">
    <property type="term" value="P:protein secretion by the type V secretion system"/>
    <property type="evidence" value="ECO:0007669"/>
    <property type="project" value="TreeGrafter"/>
</dbReference>
<evidence type="ECO:0000256" key="2">
    <source>
        <dbReference type="ARBA" id="ARBA00009055"/>
    </source>
</evidence>
<evidence type="ECO:0000256" key="3">
    <source>
        <dbReference type="ARBA" id="ARBA00022448"/>
    </source>
</evidence>
<protein>
    <submittedName>
        <fullName evidence="11">ShlB/FhaC/HecB family hemolysin secretion/activation protein</fullName>
    </submittedName>
</protein>
<dbReference type="InterPro" id="IPR006311">
    <property type="entry name" value="TAT_signal"/>
</dbReference>
<keyword evidence="4" id="KW-1134">Transmembrane beta strand</keyword>
<comment type="subcellular location">
    <subcellularLocation>
        <location evidence="1">Cell outer membrane</location>
    </subcellularLocation>
</comment>
<evidence type="ECO:0000256" key="8">
    <source>
        <dbReference type="ARBA" id="ARBA00023237"/>
    </source>
</evidence>
<proteinExistence type="inferred from homology"/>